<name>A0A498LQ54_LABRO</name>
<organism evidence="2 3">
    <name type="scientific">Labeo rohita</name>
    <name type="common">Indian major carp</name>
    <name type="synonym">Cyprinus rohita</name>
    <dbReference type="NCBI Taxonomy" id="84645"/>
    <lineage>
        <taxon>Eukaryota</taxon>
        <taxon>Metazoa</taxon>
        <taxon>Chordata</taxon>
        <taxon>Craniata</taxon>
        <taxon>Vertebrata</taxon>
        <taxon>Euteleostomi</taxon>
        <taxon>Actinopterygii</taxon>
        <taxon>Neopterygii</taxon>
        <taxon>Teleostei</taxon>
        <taxon>Ostariophysi</taxon>
        <taxon>Cypriniformes</taxon>
        <taxon>Cyprinidae</taxon>
        <taxon>Labeoninae</taxon>
        <taxon>Labeonini</taxon>
        <taxon>Labeo</taxon>
    </lineage>
</organism>
<keyword evidence="1" id="KW-0472">Membrane</keyword>
<comment type="caution">
    <text evidence="2">The sequence shown here is derived from an EMBL/GenBank/DDBJ whole genome shotgun (WGS) entry which is preliminary data.</text>
</comment>
<evidence type="ECO:0000313" key="3">
    <source>
        <dbReference type="Proteomes" id="UP000290572"/>
    </source>
</evidence>
<keyword evidence="1" id="KW-1133">Transmembrane helix</keyword>
<gene>
    <name evidence="2" type="ORF">ROHU_030878</name>
</gene>
<proteinExistence type="predicted"/>
<evidence type="ECO:0000256" key="1">
    <source>
        <dbReference type="SAM" id="Phobius"/>
    </source>
</evidence>
<feature type="transmembrane region" description="Helical" evidence="1">
    <location>
        <begin position="246"/>
        <end position="265"/>
    </location>
</feature>
<dbReference type="AlphaFoldDB" id="A0A498LQ54"/>
<keyword evidence="3" id="KW-1185">Reference proteome</keyword>
<protein>
    <submittedName>
        <fullName evidence="2">Uncharacterized protein</fullName>
    </submittedName>
</protein>
<dbReference type="EMBL" id="QBIY01013213">
    <property type="protein sequence ID" value="RXN10300.1"/>
    <property type="molecule type" value="Genomic_DNA"/>
</dbReference>
<reference evidence="2 3" key="1">
    <citation type="submission" date="2018-03" db="EMBL/GenBank/DDBJ databases">
        <title>Draft genome sequence of Rohu Carp (Labeo rohita).</title>
        <authorList>
            <person name="Das P."/>
            <person name="Kushwaha B."/>
            <person name="Joshi C.G."/>
            <person name="Kumar D."/>
            <person name="Nagpure N.S."/>
            <person name="Sahoo L."/>
            <person name="Das S.P."/>
            <person name="Bit A."/>
            <person name="Patnaik S."/>
            <person name="Meher P.K."/>
            <person name="Jayasankar P."/>
            <person name="Koringa P.G."/>
            <person name="Patel N.V."/>
            <person name="Hinsu A.T."/>
            <person name="Kumar R."/>
            <person name="Pandey M."/>
            <person name="Agarwal S."/>
            <person name="Srivastava S."/>
            <person name="Singh M."/>
            <person name="Iquebal M.A."/>
            <person name="Jaiswal S."/>
            <person name="Angadi U.B."/>
            <person name="Kumar N."/>
            <person name="Raza M."/>
            <person name="Shah T.M."/>
            <person name="Rai A."/>
            <person name="Jena J.K."/>
        </authorList>
    </citation>
    <scope>NUCLEOTIDE SEQUENCE [LARGE SCALE GENOMIC DNA]</scope>
    <source>
        <strain evidence="2">DASCIFA01</strain>
        <tissue evidence="2">Testis</tissue>
    </source>
</reference>
<sequence length="298" mass="35256">MSEVQDSKETPQNFLIRVLDLRQKILFASQEAESSLKYDPILVQNMFLHTVLTGLQNDYIRGDLKPYLQQTDDSHLFVFFMVDIQDYQWIYSLAWKKALVRGATPQTKKQYLFSKKCFSCDLSGVTFTKDGGKIFCTYRCFQSIFQRSDSENRLSQRQHVSETTGRFIGRFMEADRMEHWQHTNMDSINVMCAEIQTLSGDCEQSWYLQSHYSREIMFRVRNQTAMTPNSDLRNEVTPDLQHSDHFWWLLAVFVIVLLIIILICLKRKRIFRCFQRLIFQRDSDDSENRDPESAVQMI</sequence>
<keyword evidence="1" id="KW-0812">Transmembrane</keyword>
<evidence type="ECO:0000313" key="2">
    <source>
        <dbReference type="EMBL" id="RXN10300.1"/>
    </source>
</evidence>
<accession>A0A498LQ54</accession>
<dbReference type="Proteomes" id="UP000290572">
    <property type="component" value="Unassembled WGS sequence"/>
</dbReference>